<keyword evidence="3" id="KW-0285">Flavoprotein</keyword>
<dbReference type="GO" id="GO:0004458">
    <property type="term" value="F:D-lactate dehydrogenase (cytochrome) activity"/>
    <property type="evidence" value="ECO:0007669"/>
    <property type="project" value="UniProtKB-EC"/>
</dbReference>
<name>A0A484ICJ9_9ARCH</name>
<dbReference type="GeneID" id="39420799"/>
<evidence type="ECO:0000259" key="8">
    <source>
        <dbReference type="PROSITE" id="PS51387"/>
    </source>
</evidence>
<dbReference type="GO" id="GO:0008720">
    <property type="term" value="F:D-lactate dehydrogenase (NAD+) activity"/>
    <property type="evidence" value="ECO:0007669"/>
    <property type="project" value="TreeGrafter"/>
</dbReference>
<evidence type="ECO:0000256" key="5">
    <source>
        <dbReference type="ARBA" id="ARBA00022946"/>
    </source>
</evidence>
<dbReference type="Proteomes" id="UP000294299">
    <property type="component" value="Chromosome NFRAN"/>
</dbReference>
<dbReference type="InterPro" id="IPR016166">
    <property type="entry name" value="FAD-bd_PCMH"/>
</dbReference>
<evidence type="ECO:0000256" key="2">
    <source>
        <dbReference type="ARBA" id="ARBA00008000"/>
    </source>
</evidence>
<evidence type="ECO:0000256" key="1">
    <source>
        <dbReference type="ARBA" id="ARBA00001974"/>
    </source>
</evidence>
<dbReference type="GO" id="GO:0071949">
    <property type="term" value="F:FAD binding"/>
    <property type="evidence" value="ECO:0007669"/>
    <property type="project" value="InterPro"/>
</dbReference>
<dbReference type="Pfam" id="PF02913">
    <property type="entry name" value="FAD-oxidase_C"/>
    <property type="match status" value="1"/>
</dbReference>
<dbReference type="InterPro" id="IPR016164">
    <property type="entry name" value="FAD-linked_Oxase-like_C"/>
</dbReference>
<dbReference type="EMBL" id="LR216287">
    <property type="protein sequence ID" value="VFJ13765.1"/>
    <property type="molecule type" value="Genomic_DNA"/>
</dbReference>
<dbReference type="Gene3D" id="1.10.45.10">
    <property type="entry name" value="Vanillyl-alcohol Oxidase, Chain A, domain 4"/>
    <property type="match status" value="1"/>
</dbReference>
<dbReference type="InterPro" id="IPR016169">
    <property type="entry name" value="FAD-bd_PCMH_sub2"/>
</dbReference>
<evidence type="ECO:0000256" key="4">
    <source>
        <dbReference type="ARBA" id="ARBA00022827"/>
    </source>
</evidence>
<dbReference type="InterPro" id="IPR004113">
    <property type="entry name" value="FAD-bd_oxidored_4_C"/>
</dbReference>
<keyword evidence="4" id="KW-0274">FAD</keyword>
<dbReference type="EC" id="1.1.2.4" evidence="7"/>
<dbReference type="PROSITE" id="PS51387">
    <property type="entry name" value="FAD_PCMH"/>
    <property type="match status" value="1"/>
</dbReference>
<dbReference type="SUPFAM" id="SSF55103">
    <property type="entry name" value="FAD-linked oxidases, C-terminal domain"/>
    <property type="match status" value="1"/>
</dbReference>
<dbReference type="Gene3D" id="3.30.70.2740">
    <property type="match status" value="1"/>
</dbReference>
<dbReference type="PANTHER" id="PTHR11748">
    <property type="entry name" value="D-LACTATE DEHYDROGENASE"/>
    <property type="match status" value="1"/>
</dbReference>
<evidence type="ECO:0000313" key="9">
    <source>
        <dbReference type="EMBL" id="VFJ13765.1"/>
    </source>
</evidence>
<evidence type="ECO:0000256" key="7">
    <source>
        <dbReference type="ARBA" id="ARBA00038897"/>
    </source>
</evidence>
<evidence type="ECO:0000313" key="10">
    <source>
        <dbReference type="Proteomes" id="UP000294299"/>
    </source>
</evidence>
<gene>
    <name evidence="9" type="ORF">NFRAN_1443</name>
</gene>
<reference evidence="9 10" key="1">
    <citation type="submission" date="2019-02" db="EMBL/GenBank/DDBJ databases">
        <authorList>
            <person name="Lehtovirta-Morley E L."/>
        </authorList>
    </citation>
    <scope>NUCLEOTIDE SEQUENCE [LARGE SCALE GENOMIC DNA]</scope>
    <source>
        <strain evidence="9">NFRAN1</strain>
    </source>
</reference>
<dbReference type="OrthoDB" id="2837at2157"/>
<dbReference type="SUPFAM" id="SSF56176">
    <property type="entry name" value="FAD-binding/transporter-associated domain-like"/>
    <property type="match status" value="1"/>
</dbReference>
<proteinExistence type="inferred from homology"/>
<dbReference type="Pfam" id="PF01565">
    <property type="entry name" value="FAD_binding_4"/>
    <property type="match status" value="1"/>
</dbReference>
<organism evidence="9 10">
    <name type="scientific">Candidatus Nitrosocosmicus franklandianus</name>
    <dbReference type="NCBI Taxonomy" id="1798806"/>
    <lineage>
        <taxon>Archaea</taxon>
        <taxon>Nitrososphaerota</taxon>
        <taxon>Nitrososphaeria</taxon>
        <taxon>Nitrososphaerales</taxon>
        <taxon>Nitrososphaeraceae</taxon>
        <taxon>Candidatus Nitrosocosmicus</taxon>
    </lineage>
</organism>
<comment type="similarity">
    <text evidence="2">Belongs to the FAD-binding oxidoreductase/transferase type 4 family.</text>
</comment>
<keyword evidence="6 9" id="KW-0560">Oxidoreductase</keyword>
<dbReference type="InterPro" id="IPR016171">
    <property type="entry name" value="Vanillyl_alc_oxidase_C-sub2"/>
</dbReference>
<feature type="domain" description="FAD-binding PCMH-type" evidence="8">
    <location>
        <begin position="27"/>
        <end position="246"/>
    </location>
</feature>
<dbReference type="KEGG" id="nfn:NFRAN_1443"/>
<accession>A0A484ICJ9</accession>
<dbReference type="GO" id="GO:1903457">
    <property type="term" value="P:lactate catabolic process"/>
    <property type="evidence" value="ECO:0007669"/>
    <property type="project" value="TreeGrafter"/>
</dbReference>
<evidence type="ECO:0000256" key="3">
    <source>
        <dbReference type="ARBA" id="ARBA00022630"/>
    </source>
</evidence>
<dbReference type="PANTHER" id="PTHR11748:SF111">
    <property type="entry name" value="D-LACTATE DEHYDROGENASE, MITOCHONDRIAL-RELATED"/>
    <property type="match status" value="1"/>
</dbReference>
<dbReference type="RefSeq" id="WP_134483778.1">
    <property type="nucleotide sequence ID" value="NZ_LR216287.1"/>
</dbReference>
<dbReference type="InterPro" id="IPR036318">
    <property type="entry name" value="FAD-bd_PCMH-like_sf"/>
</dbReference>
<dbReference type="Gene3D" id="3.30.465.10">
    <property type="match status" value="1"/>
</dbReference>
<keyword evidence="10" id="KW-1185">Reference proteome</keyword>
<dbReference type="AlphaFoldDB" id="A0A484ICJ9"/>
<evidence type="ECO:0000256" key="6">
    <source>
        <dbReference type="ARBA" id="ARBA00023002"/>
    </source>
</evidence>
<comment type="cofactor">
    <cofactor evidence="1">
        <name>FAD</name>
        <dbReference type="ChEBI" id="CHEBI:57692"/>
    </cofactor>
</comment>
<sequence>MDILDEFKFSFKGDVSNETWIKDYYSVDSSNHQIYPELVCFPKDEDDIKISLNSAIRNGLSISCRGAGTSLLGQTLSNGLILDFTRYMNKILGIDLQSNFVSVQPGVVKGILDKELRKHNKFLPPNPASSNYCTIGGMVSNNSSGPYGLGYGSILKYLQQVDFNYYDGSRGFAKDGVCDDRLRKLLLPLIPAHYEITSAYPNVSKNSCGYRLDSVFTPTYSPQRIFAASEGTLAIVNSLKLKILDLPIFRSLFIVYFSSVQKACMYSRKILSTSPVALELLDTPVMDSSIKYVTKNKDGCLLFIEYFYSYNEEINTITSLLRNAIYPEGKVLEQAHDLNSITNLWNSRRNALNMAIRYTVGNRKPFTIFEDTAVSIEHLYDYIVYMLALYKKYDLPYVIYGHLGNGNLHTRPIIIDSNESDGQLDSKQMKILEDITNLIFKKVQEYRGTITAEHGDGISRAPYIRNVYNDFILSYFTYVKKAFDPLNILNPGKIIA</sequence>
<protein>
    <recommendedName>
        <fullName evidence="7">D-lactate dehydrogenase (cytochrome)</fullName>
        <ecNumber evidence="7">1.1.2.4</ecNumber>
    </recommendedName>
</protein>
<dbReference type="InterPro" id="IPR006094">
    <property type="entry name" value="Oxid_FAD_bind_N"/>
</dbReference>
<keyword evidence="5" id="KW-0809">Transit peptide</keyword>